<evidence type="ECO:0000313" key="4">
    <source>
        <dbReference type="EMBL" id="MBK1854783.1"/>
    </source>
</evidence>
<dbReference type="Gene3D" id="3.40.630.30">
    <property type="match status" value="1"/>
</dbReference>
<dbReference type="RefSeq" id="WP_309489394.1">
    <property type="nucleotide sequence ID" value="NZ_JAENIG010000004.1"/>
</dbReference>
<dbReference type="EMBL" id="JAENIG010000004">
    <property type="protein sequence ID" value="MBK1854783.1"/>
    <property type="molecule type" value="Genomic_DNA"/>
</dbReference>
<feature type="domain" description="N-acetyltransferase" evidence="3">
    <location>
        <begin position="4"/>
        <end position="147"/>
    </location>
</feature>
<dbReference type="PANTHER" id="PTHR43877">
    <property type="entry name" value="AMINOALKYLPHOSPHONATE N-ACETYLTRANSFERASE-RELATED-RELATED"/>
    <property type="match status" value="1"/>
</dbReference>
<proteinExistence type="predicted"/>
<comment type="caution">
    <text evidence="4">The sequence shown here is derived from an EMBL/GenBank/DDBJ whole genome shotgun (WGS) entry which is preliminary data.</text>
</comment>
<gene>
    <name evidence="4" type="ORF">JIN83_07415</name>
</gene>
<dbReference type="InterPro" id="IPR000182">
    <property type="entry name" value="GNAT_dom"/>
</dbReference>
<evidence type="ECO:0000259" key="3">
    <source>
        <dbReference type="PROSITE" id="PS51186"/>
    </source>
</evidence>
<name>A0AAE2SBG5_9BACT</name>
<dbReference type="Pfam" id="PF13673">
    <property type="entry name" value="Acetyltransf_10"/>
    <property type="match status" value="1"/>
</dbReference>
<dbReference type="InterPro" id="IPR016181">
    <property type="entry name" value="Acyl_CoA_acyltransferase"/>
</dbReference>
<dbReference type="CDD" id="cd04301">
    <property type="entry name" value="NAT_SF"/>
    <property type="match status" value="1"/>
</dbReference>
<protein>
    <submittedName>
        <fullName evidence="4">GNAT family N-acetyltransferase</fullName>
    </submittedName>
</protein>
<dbReference type="SUPFAM" id="SSF55729">
    <property type="entry name" value="Acyl-CoA N-acyltransferases (Nat)"/>
    <property type="match status" value="1"/>
</dbReference>
<keyword evidence="5" id="KW-1185">Reference proteome</keyword>
<dbReference type="InterPro" id="IPR050832">
    <property type="entry name" value="Bact_Acetyltransf"/>
</dbReference>
<dbReference type="PROSITE" id="PS51186">
    <property type="entry name" value="GNAT"/>
    <property type="match status" value="1"/>
</dbReference>
<evidence type="ECO:0000256" key="2">
    <source>
        <dbReference type="ARBA" id="ARBA00023315"/>
    </source>
</evidence>
<dbReference type="GO" id="GO:0016747">
    <property type="term" value="F:acyltransferase activity, transferring groups other than amino-acyl groups"/>
    <property type="evidence" value="ECO:0007669"/>
    <property type="project" value="InterPro"/>
</dbReference>
<dbReference type="Proteomes" id="UP000634206">
    <property type="component" value="Unassembled WGS sequence"/>
</dbReference>
<reference evidence="4" key="1">
    <citation type="submission" date="2021-01" db="EMBL/GenBank/DDBJ databases">
        <title>Modified the classification status of verrucomicrobia.</title>
        <authorList>
            <person name="Feng X."/>
        </authorList>
    </citation>
    <scope>NUCLEOTIDE SEQUENCE</scope>
    <source>
        <strain evidence="4">5K15</strain>
    </source>
</reference>
<evidence type="ECO:0000313" key="5">
    <source>
        <dbReference type="Proteomes" id="UP000634206"/>
    </source>
</evidence>
<sequence>MQPPSFSRIDFDSDAYREECQLRDRVLRQPLGLSLFDEDLSVEASQLHFGGFDDSSSLIACVIAMPLSETDAKIRQMAVAPEHSRQGHGSALLRAVEYFLHHRGYRNIHLHARVSALPFYQKAGYREHGSPFTEVGLPHLAMKKRLSRA</sequence>
<keyword evidence="2" id="KW-0012">Acyltransferase</keyword>
<evidence type="ECO:0000256" key="1">
    <source>
        <dbReference type="ARBA" id="ARBA00022679"/>
    </source>
</evidence>
<dbReference type="PANTHER" id="PTHR43877:SF2">
    <property type="entry name" value="AMINOALKYLPHOSPHONATE N-ACETYLTRANSFERASE-RELATED"/>
    <property type="match status" value="1"/>
</dbReference>
<organism evidence="4 5">
    <name type="scientific">Oceaniferula flava</name>
    <dbReference type="NCBI Taxonomy" id="2800421"/>
    <lineage>
        <taxon>Bacteria</taxon>
        <taxon>Pseudomonadati</taxon>
        <taxon>Verrucomicrobiota</taxon>
        <taxon>Verrucomicrobiia</taxon>
        <taxon>Verrucomicrobiales</taxon>
        <taxon>Verrucomicrobiaceae</taxon>
        <taxon>Oceaniferula</taxon>
    </lineage>
</organism>
<keyword evidence="1" id="KW-0808">Transferase</keyword>
<dbReference type="AlphaFoldDB" id="A0AAE2SBG5"/>
<accession>A0AAE2SBG5</accession>